<dbReference type="InterPro" id="IPR050250">
    <property type="entry name" value="Macrolide_Exporter_MacB"/>
</dbReference>
<proteinExistence type="inferred from homology"/>
<comment type="similarity">
    <text evidence="6">Belongs to the ABC-4 integral membrane protein family.</text>
</comment>
<evidence type="ECO:0000256" key="7">
    <source>
        <dbReference type="SAM" id="Phobius"/>
    </source>
</evidence>
<name>A0A4U1J0B4_9BACT</name>
<keyword evidence="5 7" id="KW-0472">Membrane</keyword>
<dbReference type="AlphaFoldDB" id="A0A4U1J0B4"/>
<feature type="transmembrane region" description="Helical" evidence="7">
    <location>
        <begin position="21"/>
        <end position="45"/>
    </location>
</feature>
<evidence type="ECO:0000256" key="5">
    <source>
        <dbReference type="ARBA" id="ARBA00023136"/>
    </source>
</evidence>
<feature type="transmembrane region" description="Helical" evidence="7">
    <location>
        <begin position="380"/>
        <end position="403"/>
    </location>
</feature>
<evidence type="ECO:0000259" key="8">
    <source>
        <dbReference type="Pfam" id="PF02687"/>
    </source>
</evidence>
<feature type="domain" description="ABC3 transporter permease C-terminal" evidence="8">
    <location>
        <begin position="332"/>
        <end position="456"/>
    </location>
</feature>
<reference evidence="9 10" key="1">
    <citation type="submission" date="2019-04" db="EMBL/GenBank/DDBJ databases">
        <authorList>
            <person name="Li Y."/>
            <person name="Wang J."/>
        </authorList>
    </citation>
    <scope>NUCLEOTIDE SEQUENCE [LARGE SCALE GENOMIC DNA]</scope>
    <source>
        <strain evidence="9 10">DSM 14668</strain>
    </source>
</reference>
<dbReference type="GO" id="GO:0022857">
    <property type="term" value="F:transmembrane transporter activity"/>
    <property type="evidence" value="ECO:0007669"/>
    <property type="project" value="TreeGrafter"/>
</dbReference>
<keyword evidence="3 7" id="KW-0812">Transmembrane</keyword>
<keyword evidence="10" id="KW-1185">Reference proteome</keyword>
<evidence type="ECO:0000256" key="1">
    <source>
        <dbReference type="ARBA" id="ARBA00004651"/>
    </source>
</evidence>
<comment type="caution">
    <text evidence="9">The sequence shown here is derived from an EMBL/GenBank/DDBJ whole genome shotgun (WGS) entry which is preliminary data.</text>
</comment>
<dbReference type="EMBL" id="SSMQ01000047">
    <property type="protein sequence ID" value="TKD00449.1"/>
    <property type="molecule type" value="Genomic_DNA"/>
</dbReference>
<dbReference type="PANTHER" id="PTHR30572:SF4">
    <property type="entry name" value="ABC TRANSPORTER PERMEASE YTRF"/>
    <property type="match status" value="1"/>
</dbReference>
<dbReference type="PANTHER" id="PTHR30572">
    <property type="entry name" value="MEMBRANE COMPONENT OF TRANSPORTER-RELATED"/>
    <property type="match status" value="1"/>
</dbReference>
<evidence type="ECO:0000256" key="4">
    <source>
        <dbReference type="ARBA" id="ARBA00022989"/>
    </source>
</evidence>
<dbReference type="Pfam" id="PF02687">
    <property type="entry name" value="FtsX"/>
    <property type="match status" value="1"/>
</dbReference>
<accession>A0A4U1J0B4</accession>
<protein>
    <submittedName>
        <fullName evidence="9">ABC transporter permease</fullName>
    </submittedName>
</protein>
<dbReference type="Proteomes" id="UP000309215">
    <property type="component" value="Unassembled WGS sequence"/>
</dbReference>
<gene>
    <name evidence="9" type="ORF">E8A74_34740</name>
</gene>
<evidence type="ECO:0000256" key="2">
    <source>
        <dbReference type="ARBA" id="ARBA00022475"/>
    </source>
</evidence>
<dbReference type="InterPro" id="IPR003838">
    <property type="entry name" value="ABC3_permease_C"/>
</dbReference>
<organism evidence="9 10">
    <name type="scientific">Polyangium fumosum</name>
    <dbReference type="NCBI Taxonomy" id="889272"/>
    <lineage>
        <taxon>Bacteria</taxon>
        <taxon>Pseudomonadati</taxon>
        <taxon>Myxococcota</taxon>
        <taxon>Polyangia</taxon>
        <taxon>Polyangiales</taxon>
        <taxon>Polyangiaceae</taxon>
        <taxon>Polyangium</taxon>
    </lineage>
</organism>
<keyword evidence="4 7" id="KW-1133">Transmembrane helix</keyword>
<keyword evidence="2" id="KW-1003">Cell membrane</keyword>
<feature type="transmembrane region" description="Helical" evidence="7">
    <location>
        <begin position="423"/>
        <end position="445"/>
    </location>
</feature>
<dbReference type="RefSeq" id="WP_136933377.1">
    <property type="nucleotide sequence ID" value="NZ_SSMQ01000047.1"/>
</dbReference>
<dbReference type="GO" id="GO:0005886">
    <property type="term" value="C:plasma membrane"/>
    <property type="evidence" value="ECO:0007669"/>
    <property type="project" value="UniProtKB-SubCell"/>
</dbReference>
<sequence length="463" mass="47585">MKLAALVRLVRRDLARARRALAGSAFGITAGTATLVFFLALGLGVRAVLLGEVFPIDRIELEPPKAKDPGLLGLLLGGGGEPPGISPDDVAKLGALPGALRVRPKLSFAFPASARGGREIIGHDVGAGELPGDGIDPALAANDVKPGLFVDPLDTPGPACTDDAVCTGGAYCERATDAAEGRCSAPVPAIVSRYLVEIFDKSIAPAHGFPAVGETLLGRAQGLTFTIRLGESLLGRAKQGSPRTIKARIVGISGSATDLGLTFPLGVVRRWNREFGGQRAAERYSSAVVEASSGAEVAGIIDAGARMGLSPKDTRARDVSVLVSGVMALLSLVAGIVLVVSASSITQTFRALVLERRAEIALYRAVGATAGEIGAWTVSLAAVVGLFAGAVGLLVARILAFLADGAAAEKLPDFPFKPDTFFAFPWWLWLLGMGFSILFSVLGAIGPARAAAKVDPARALAGS</sequence>
<dbReference type="OrthoDB" id="5489286at2"/>
<evidence type="ECO:0000256" key="3">
    <source>
        <dbReference type="ARBA" id="ARBA00022692"/>
    </source>
</evidence>
<comment type="subcellular location">
    <subcellularLocation>
        <location evidence="1">Cell membrane</location>
        <topology evidence="1">Multi-pass membrane protein</topology>
    </subcellularLocation>
</comment>
<evidence type="ECO:0000256" key="6">
    <source>
        <dbReference type="ARBA" id="ARBA00038076"/>
    </source>
</evidence>
<feature type="transmembrane region" description="Helical" evidence="7">
    <location>
        <begin position="319"/>
        <end position="340"/>
    </location>
</feature>
<evidence type="ECO:0000313" key="10">
    <source>
        <dbReference type="Proteomes" id="UP000309215"/>
    </source>
</evidence>
<evidence type="ECO:0000313" key="9">
    <source>
        <dbReference type="EMBL" id="TKD00449.1"/>
    </source>
</evidence>